<feature type="compositionally biased region" description="Polar residues" evidence="1">
    <location>
        <begin position="15"/>
        <end position="24"/>
    </location>
</feature>
<name>A0AAD7EEK7_9AGAR</name>
<protein>
    <submittedName>
        <fullName evidence="2">Uncharacterized protein</fullName>
    </submittedName>
</protein>
<proteinExistence type="predicted"/>
<comment type="caution">
    <text evidence="2">The sequence shown here is derived from an EMBL/GenBank/DDBJ whole genome shotgun (WGS) entry which is preliminary data.</text>
</comment>
<sequence length="413" mass="46647">MAMVVGFDSAPRYVRSTSQSSPNEISRPLAKSHPTSATPAPRARIIDSDGAVIGTNVEKPVIDNPPKQSGFPIKPRISKVLQEIGDLDFSTSRSQTIEDVDAATWDELQANHRESMSHRLEYSVDLKAVIVTCASGVHESFKAICEPFLRVAAASPFLDFETNRDIDIPSPTGGHSTRVPDFAFVNKVDSTDPAYPFILECSWSQPFREVEAKAHLWLTLAHVKAVVCIDIQERRTQEPYPSPSNLDKEYKLANPAEFRRRRGTRLTPVEFQGRLWAREIEAIKVHIFQRGNIQAIDIMPTLPSVELEENQERIELFLGEFLSKYASEAFAQLFSADNPFYLNWDTFYDDLDARLVADGYKRYKAWADMGREDPAIVRSLAPEAPIQLAAKRERDEETTPSWYKTKKQRTGAE</sequence>
<reference evidence="2" key="1">
    <citation type="submission" date="2023-03" db="EMBL/GenBank/DDBJ databases">
        <title>Massive genome expansion in bonnet fungi (Mycena s.s.) driven by repeated elements and novel gene families across ecological guilds.</title>
        <authorList>
            <consortium name="Lawrence Berkeley National Laboratory"/>
            <person name="Harder C.B."/>
            <person name="Miyauchi S."/>
            <person name="Viragh M."/>
            <person name="Kuo A."/>
            <person name="Thoen E."/>
            <person name="Andreopoulos B."/>
            <person name="Lu D."/>
            <person name="Skrede I."/>
            <person name="Drula E."/>
            <person name="Henrissat B."/>
            <person name="Morin E."/>
            <person name="Kohler A."/>
            <person name="Barry K."/>
            <person name="LaButti K."/>
            <person name="Morin E."/>
            <person name="Salamov A."/>
            <person name="Lipzen A."/>
            <person name="Mereny Z."/>
            <person name="Hegedus B."/>
            <person name="Baldrian P."/>
            <person name="Stursova M."/>
            <person name="Weitz H."/>
            <person name="Taylor A."/>
            <person name="Grigoriev I.V."/>
            <person name="Nagy L.G."/>
            <person name="Martin F."/>
            <person name="Kauserud H."/>
        </authorList>
    </citation>
    <scope>NUCLEOTIDE SEQUENCE</scope>
    <source>
        <strain evidence="2">CBHHK002</strain>
    </source>
</reference>
<feature type="region of interest" description="Disordered" evidence="1">
    <location>
        <begin position="388"/>
        <end position="413"/>
    </location>
</feature>
<organism evidence="2 3">
    <name type="scientific">Mycena albidolilacea</name>
    <dbReference type="NCBI Taxonomy" id="1033008"/>
    <lineage>
        <taxon>Eukaryota</taxon>
        <taxon>Fungi</taxon>
        <taxon>Dikarya</taxon>
        <taxon>Basidiomycota</taxon>
        <taxon>Agaricomycotina</taxon>
        <taxon>Agaricomycetes</taxon>
        <taxon>Agaricomycetidae</taxon>
        <taxon>Agaricales</taxon>
        <taxon>Marasmiineae</taxon>
        <taxon>Mycenaceae</taxon>
        <taxon>Mycena</taxon>
    </lineage>
</organism>
<evidence type="ECO:0000313" key="2">
    <source>
        <dbReference type="EMBL" id="KAJ7318290.1"/>
    </source>
</evidence>
<feature type="compositionally biased region" description="Basic residues" evidence="1">
    <location>
        <begin position="404"/>
        <end position="413"/>
    </location>
</feature>
<dbReference type="AlphaFoldDB" id="A0AAD7EEK7"/>
<accession>A0AAD7EEK7</accession>
<dbReference type="Proteomes" id="UP001218218">
    <property type="component" value="Unassembled WGS sequence"/>
</dbReference>
<gene>
    <name evidence="2" type="ORF">DFH08DRAFT_1086578</name>
</gene>
<evidence type="ECO:0000313" key="3">
    <source>
        <dbReference type="Proteomes" id="UP001218218"/>
    </source>
</evidence>
<dbReference type="EMBL" id="JARIHO010000058">
    <property type="protein sequence ID" value="KAJ7318290.1"/>
    <property type="molecule type" value="Genomic_DNA"/>
</dbReference>
<keyword evidence="3" id="KW-1185">Reference proteome</keyword>
<feature type="region of interest" description="Disordered" evidence="1">
    <location>
        <begin position="13"/>
        <end position="41"/>
    </location>
</feature>
<evidence type="ECO:0000256" key="1">
    <source>
        <dbReference type="SAM" id="MobiDB-lite"/>
    </source>
</evidence>